<evidence type="ECO:0000313" key="5">
    <source>
        <dbReference type="Proteomes" id="UP000515703"/>
    </source>
</evidence>
<evidence type="ECO:0000259" key="3">
    <source>
        <dbReference type="Pfam" id="PF20737"/>
    </source>
</evidence>
<reference evidence="4 5" key="1">
    <citation type="submission" date="2020-08" db="EMBL/GenBank/DDBJ databases">
        <title>Draft genome sequencing of an Anaerocolumna strain isolated from anoxic soil subjected to BSD treatment.</title>
        <authorList>
            <person name="Uek A."/>
            <person name="Tonouchi A."/>
        </authorList>
    </citation>
    <scope>NUCLEOTIDE SEQUENCE [LARGE SCALE GENOMIC DNA]</scope>
    <source>
        <strain evidence="4 5">CTTW</strain>
    </source>
</reference>
<reference evidence="4 5" key="2">
    <citation type="submission" date="2020-08" db="EMBL/GenBank/DDBJ databases">
        <authorList>
            <person name="Ueki A."/>
            <person name="Tonouchi A."/>
        </authorList>
    </citation>
    <scope>NUCLEOTIDE SEQUENCE [LARGE SCALE GENOMIC DNA]</scope>
    <source>
        <strain evidence="4 5">CTTW</strain>
    </source>
</reference>
<feature type="domain" description="Non-reducing end beta-L-arabinofuranosidase-like GH127 middle" evidence="2">
    <location>
        <begin position="439"/>
        <end position="537"/>
    </location>
</feature>
<evidence type="ECO:0008006" key="6">
    <source>
        <dbReference type="Google" id="ProtNLM"/>
    </source>
</evidence>
<name>A0A7I8DV10_9FIRM</name>
<evidence type="ECO:0000259" key="2">
    <source>
        <dbReference type="Pfam" id="PF20736"/>
    </source>
</evidence>
<evidence type="ECO:0000313" key="4">
    <source>
        <dbReference type="EMBL" id="BCK00976.1"/>
    </source>
</evidence>
<dbReference type="InterPro" id="IPR008928">
    <property type="entry name" value="6-hairpin_glycosidase_sf"/>
</dbReference>
<dbReference type="Proteomes" id="UP000515703">
    <property type="component" value="Chromosome"/>
</dbReference>
<dbReference type="KEGG" id="acht:bsdcttw_40160"/>
<accession>A0A7I8DV10</accession>
<dbReference type="InterPro" id="IPR049174">
    <property type="entry name" value="Beta-AFase-like"/>
</dbReference>
<evidence type="ECO:0000259" key="1">
    <source>
        <dbReference type="Pfam" id="PF07944"/>
    </source>
</evidence>
<sequence>MDNMNQYRTVGLEKVELKEGFFREYQELVQRVVIPYQWEALNDRIPEAEKSYAIHNFKVAAGLEEGEFGGLVFQDSDVAKWLEAVGYSLSAAPDPELEKQADEVIEYIEKAQQEDGYLNTFFTLKRPKEKWTNLMDCHELYCAGHMMEAAVAYYNATGKRKLLDVMCRFADHINSVFGTEEGKIHGYDGHEEIELALVKLYKATGEEKYLNLSKYFIDERGKEPNFFLLEWEKRGKSSFWNPSDHRQPEVSYNQAHIPVREQTEAIGHAVRAVYLYSGMADIAALTKDESLKKACKALWNNIVTKQMYITGGIGSTHSGEAFTFDYDLPNDTVYQETCASIGLFLFAHRMTLLEENGSYGDIMERALYNSIISGMGFDGKSFFYVNPMEVWPKASEKNPERKHVAPVRQKWYGCACCPPNLARLLMSLRQYIYTYSEDTIYAHLYIPSKAEIEAGGSKIILEQNTGYPWDGGVRIKLGLNKEMEYTLKLRIPSWCRKYQVSVNGEAMTAEAGQLENGFLSIHRNWCDGDEVVLQMEMPVEIIQSHPEVRANAGKVSIMRGPLVYCLEETDNGPNLSALSLEIGTGFELKEEAGLMKGALSITGQGFRISDKEWNHSLYRPFKAEEEKTEIKAIPYFLWGNRDKGEMLVWMNHK</sequence>
<dbReference type="EMBL" id="AP023368">
    <property type="protein sequence ID" value="BCK00976.1"/>
    <property type="molecule type" value="Genomic_DNA"/>
</dbReference>
<dbReference type="Gene3D" id="1.50.10.10">
    <property type="match status" value="1"/>
</dbReference>
<dbReference type="RefSeq" id="WP_185256593.1">
    <property type="nucleotide sequence ID" value="NZ_AP023368.1"/>
</dbReference>
<gene>
    <name evidence="4" type="ORF">bsdcttw_40160</name>
</gene>
<dbReference type="Pfam" id="PF20736">
    <property type="entry name" value="Glyco_hydro127M"/>
    <property type="match status" value="1"/>
</dbReference>
<keyword evidence="5" id="KW-1185">Reference proteome</keyword>
<dbReference type="AlphaFoldDB" id="A0A7I8DV10"/>
<feature type="domain" description="Non-reducing end beta-L-arabinofuranosidase-like GH127 C-terminal" evidence="3">
    <location>
        <begin position="539"/>
        <end position="651"/>
    </location>
</feature>
<feature type="domain" description="Non-reducing end beta-L-arabinofuranosidase-like GH127 catalytic" evidence="1">
    <location>
        <begin position="14"/>
        <end position="428"/>
    </location>
</feature>
<dbReference type="GO" id="GO:0005975">
    <property type="term" value="P:carbohydrate metabolic process"/>
    <property type="evidence" value="ECO:0007669"/>
    <property type="project" value="InterPro"/>
</dbReference>
<dbReference type="InterPro" id="IPR012341">
    <property type="entry name" value="6hp_glycosidase-like_sf"/>
</dbReference>
<dbReference type="Pfam" id="PF07944">
    <property type="entry name" value="Beta-AFase-like_GH127_cat"/>
    <property type="match status" value="1"/>
</dbReference>
<proteinExistence type="predicted"/>
<organism evidence="4 5">
    <name type="scientific">Anaerocolumna chitinilytica</name>
    <dbReference type="NCBI Taxonomy" id="1727145"/>
    <lineage>
        <taxon>Bacteria</taxon>
        <taxon>Bacillati</taxon>
        <taxon>Bacillota</taxon>
        <taxon>Clostridia</taxon>
        <taxon>Lachnospirales</taxon>
        <taxon>Lachnospiraceae</taxon>
        <taxon>Anaerocolumna</taxon>
    </lineage>
</organism>
<dbReference type="InterPro" id="IPR049049">
    <property type="entry name" value="Beta-AFase-like_GH127_C"/>
</dbReference>
<dbReference type="Pfam" id="PF20737">
    <property type="entry name" value="Glyco_hydro127C"/>
    <property type="match status" value="1"/>
</dbReference>
<dbReference type="PANTHER" id="PTHR43465">
    <property type="entry name" value="DUF1680 DOMAIN PROTEIN (AFU_ORTHOLOGUE AFUA_1G08910)"/>
    <property type="match status" value="1"/>
</dbReference>
<dbReference type="SUPFAM" id="SSF48208">
    <property type="entry name" value="Six-hairpin glycosidases"/>
    <property type="match status" value="1"/>
</dbReference>
<dbReference type="InterPro" id="IPR049046">
    <property type="entry name" value="Beta-AFase-like_GH127_middle"/>
</dbReference>
<dbReference type="InterPro" id="IPR012878">
    <property type="entry name" value="Beta-AFase-like_GH127_cat"/>
</dbReference>
<protein>
    <recommendedName>
        <fullName evidence="6">Glycoside hydrolase family 127 protein</fullName>
    </recommendedName>
</protein>
<dbReference type="PANTHER" id="PTHR43465:SF2">
    <property type="entry name" value="DUF1680 DOMAIN PROTEIN (AFU_ORTHOLOGUE AFUA_1G08910)"/>
    <property type="match status" value="1"/>
</dbReference>